<dbReference type="Gene3D" id="2.30.30.50">
    <property type="match status" value="1"/>
</dbReference>
<dbReference type="SUPFAM" id="SSF50090">
    <property type="entry name" value="Electron transport accessory proteins"/>
    <property type="match status" value="1"/>
</dbReference>
<organism evidence="6 7">
    <name type="scientific">Kalanchoe fedtschenkoi</name>
    <name type="common">Lavender scallops</name>
    <name type="synonym">South American air plant</name>
    <dbReference type="NCBI Taxonomy" id="63787"/>
    <lineage>
        <taxon>Eukaryota</taxon>
        <taxon>Viridiplantae</taxon>
        <taxon>Streptophyta</taxon>
        <taxon>Embryophyta</taxon>
        <taxon>Tracheophyta</taxon>
        <taxon>Spermatophyta</taxon>
        <taxon>Magnoliopsida</taxon>
        <taxon>eudicotyledons</taxon>
        <taxon>Gunneridae</taxon>
        <taxon>Pentapetalae</taxon>
        <taxon>Saxifragales</taxon>
        <taxon>Crassulaceae</taxon>
        <taxon>Kalanchoe</taxon>
    </lineage>
</organism>
<evidence type="ECO:0000256" key="3">
    <source>
        <dbReference type="ARBA" id="ARBA00034474"/>
    </source>
</evidence>
<dbReference type="Pfam" id="PF02941">
    <property type="entry name" value="FeThRed_A"/>
    <property type="match status" value="1"/>
</dbReference>
<evidence type="ECO:0000256" key="2">
    <source>
        <dbReference type="ARBA" id="ARBA00026011"/>
    </source>
</evidence>
<evidence type="ECO:0000313" key="7">
    <source>
        <dbReference type="Proteomes" id="UP000594263"/>
    </source>
</evidence>
<comment type="similarity">
    <text evidence="4">Belongs to the ferredoxin thioredoxin reductase alpha subunit family.</text>
</comment>
<keyword evidence="7" id="KW-1185">Reference proteome</keyword>
<proteinExistence type="inferred from homology"/>
<dbReference type="InterPro" id="IPR008990">
    <property type="entry name" value="Elect_transpt_acc-like_dom_sf"/>
</dbReference>
<dbReference type="GO" id="GO:0015979">
    <property type="term" value="P:photosynthesis"/>
    <property type="evidence" value="ECO:0007669"/>
    <property type="project" value="InterPro"/>
</dbReference>
<name>A0A7N0UH77_KALFE</name>
<evidence type="ECO:0000256" key="1">
    <source>
        <dbReference type="ARBA" id="ARBA00023002"/>
    </source>
</evidence>
<comment type="function">
    <text evidence="3">Variable subunit of the ferredoxin-thioredoxin reductase (FTR), which catalyzes the two-electron reduction of thioredoxins by the electrons provided by reduced ferredoxin.</text>
</comment>
<dbReference type="PANTHER" id="PTHR46937">
    <property type="entry name" value="FERREDOXIN-THIOREDOXIN REDUCTASE, VARIABLE CHAIN"/>
    <property type="match status" value="1"/>
</dbReference>
<feature type="domain" description="Ferredoxin thioredoxin reductase alpha chain" evidence="5">
    <location>
        <begin position="98"/>
        <end position="170"/>
    </location>
</feature>
<dbReference type="OMA" id="VRCEVAI"/>
<dbReference type="Gramene" id="Kaladp0068s0133.1.v1.1">
    <property type="protein sequence ID" value="Kaladp0068s0133.1.v1.1.CDS.1"/>
    <property type="gene ID" value="Kaladp0068s0133.v1.1"/>
</dbReference>
<keyword evidence="1" id="KW-0560">Oxidoreductase</keyword>
<dbReference type="InterPro" id="IPR004207">
    <property type="entry name" value="Fd_thioredoxin_Rdtase_alpha"/>
</dbReference>
<evidence type="ECO:0000256" key="4">
    <source>
        <dbReference type="ARBA" id="ARBA00034490"/>
    </source>
</evidence>
<reference evidence="6" key="1">
    <citation type="submission" date="2021-01" db="UniProtKB">
        <authorList>
            <consortium name="EnsemblPlants"/>
        </authorList>
    </citation>
    <scope>IDENTIFICATION</scope>
</reference>
<dbReference type="GO" id="GO:0016491">
    <property type="term" value="F:oxidoreductase activity"/>
    <property type="evidence" value="ECO:0007669"/>
    <property type="project" value="UniProtKB-KW"/>
</dbReference>
<sequence>MATLYLTAASLNAFPLPSSSYPSDMPSSAPAISPPLTLYTHHHSAATTSFHRCSPSTAASITAPRSAVSRRLVTCQVALRSESESSAAETGEEAISKVGSRVRVKVPLKVYHVPKVAEVDLTGKEGVIKQYVGVWKGKRISANLPYKVEFQAEVPERGVVKFSAHLREDEFEVIA</sequence>
<dbReference type="InterPro" id="IPR044166">
    <property type="entry name" value="FTRV"/>
</dbReference>
<evidence type="ECO:0000259" key="5">
    <source>
        <dbReference type="Pfam" id="PF02941"/>
    </source>
</evidence>
<dbReference type="EnsemblPlants" id="Kaladp0068s0133.1.v1.1">
    <property type="protein sequence ID" value="Kaladp0068s0133.1.v1.1.CDS.1"/>
    <property type="gene ID" value="Kaladp0068s0133.v1.1"/>
</dbReference>
<comment type="subunit">
    <text evidence="2">Heterodimer of subunit A (variable subunit) and subunit B (catalytic subunit). Heterodimeric FTR forms a complex with ferredoxin and thioredoxin.</text>
</comment>
<dbReference type="Proteomes" id="UP000594263">
    <property type="component" value="Unplaced"/>
</dbReference>
<protein>
    <recommendedName>
        <fullName evidence="5">Ferredoxin thioredoxin reductase alpha chain domain-containing protein</fullName>
    </recommendedName>
</protein>
<dbReference type="AlphaFoldDB" id="A0A7N0UH77"/>
<dbReference type="PANTHER" id="PTHR46937:SF4">
    <property type="entry name" value="FERREDOXIN-THIOREDOXIN REDUCTASE SUBUNIT A1, CHLOROPLASTIC"/>
    <property type="match status" value="1"/>
</dbReference>
<evidence type="ECO:0000313" key="6">
    <source>
        <dbReference type="EnsemblPlants" id="Kaladp0068s0133.1.v1.1.CDS.1"/>
    </source>
</evidence>
<accession>A0A7N0UH77</accession>